<organism evidence="6 7">
    <name type="scientific">Strigamia maritima</name>
    <name type="common">European centipede</name>
    <name type="synonym">Geophilus maritimus</name>
    <dbReference type="NCBI Taxonomy" id="126957"/>
    <lineage>
        <taxon>Eukaryota</taxon>
        <taxon>Metazoa</taxon>
        <taxon>Ecdysozoa</taxon>
        <taxon>Arthropoda</taxon>
        <taxon>Myriapoda</taxon>
        <taxon>Chilopoda</taxon>
        <taxon>Pleurostigmophora</taxon>
        <taxon>Geophilomorpha</taxon>
        <taxon>Linotaeniidae</taxon>
        <taxon>Strigamia</taxon>
    </lineage>
</organism>
<dbReference type="PhylomeDB" id="T1IWA3"/>
<feature type="region of interest" description="Disordered" evidence="4">
    <location>
        <begin position="26"/>
        <end position="61"/>
    </location>
</feature>
<keyword evidence="1" id="KW-0343">GTPase activation</keyword>
<dbReference type="AlphaFoldDB" id="T1IWA3"/>
<dbReference type="OMA" id="SCYNIFN"/>
<dbReference type="eggNOG" id="KOG1092">
    <property type="taxonomic scope" value="Eukaryota"/>
</dbReference>
<feature type="region of interest" description="Disordered" evidence="4">
    <location>
        <begin position="105"/>
        <end position="161"/>
    </location>
</feature>
<protein>
    <recommendedName>
        <fullName evidence="5">Rab-GAP TBC domain-containing protein</fullName>
    </recommendedName>
</protein>
<evidence type="ECO:0000313" key="6">
    <source>
        <dbReference type="EnsemblMetazoa" id="SMAR005467-PA"/>
    </source>
</evidence>
<feature type="domain" description="Rab-GAP TBC" evidence="5">
    <location>
        <begin position="219"/>
        <end position="445"/>
    </location>
</feature>
<reference evidence="6" key="2">
    <citation type="submission" date="2015-02" db="UniProtKB">
        <authorList>
            <consortium name="EnsemblMetazoa"/>
        </authorList>
    </citation>
    <scope>IDENTIFICATION</scope>
</reference>
<dbReference type="Gene3D" id="1.10.8.270">
    <property type="entry name" value="putative rabgap domain of human tbc1 domain family member 14 like domains"/>
    <property type="match status" value="1"/>
</dbReference>
<evidence type="ECO:0000313" key="7">
    <source>
        <dbReference type="Proteomes" id="UP000014500"/>
    </source>
</evidence>
<sequence length="517" mass="60087">MQGFGESNVRETKAAFWKKNNKNVPGSIKPVYGAMHPPLTECPRASPKRDIRHKRNNSASSFQDFKDRTEDAWDTGDDEFWTVSDVKISPRVVQSTALTVITNHSQSTKTLTDPSKVSPPRFETTEESRAEALQRLASQKEPSSPVHKNQISSNIPVGLGHGPGIGIRQTPLRSRSSPVRRIPSDSRSDFEKNRLQKFCVLLKAANTNLNELRNLSWSGIPAQVRGITWRLLNGYLPPNQERRETTLTRKRKEYFSLVKHYFETRHEDIHEDTYRQIHIDIPRMSPLIPLFQQEVVQKIFERILYIWAIRHPASGYVQGINDLVTPFFIVFLKEHLDDDEILEQFDVAQLSQESRDQIESDCFWCVSHLLDGIQDNYTFAQPGIQSKINQLKELTQRINAPLHEHLTKHTIEYLQFSFRWMNNLLMRELPLHCTIRLWDTYHSEPDGFRSFHLYVCAAFLNCWSKDLLRQAEFQGLMLNLQNFDTRKWGDDEIKIMVAEAFRLKFMFADAPNHLQSN</sequence>
<dbReference type="EMBL" id="JH431612">
    <property type="status" value="NOT_ANNOTATED_CDS"/>
    <property type="molecule type" value="Genomic_DNA"/>
</dbReference>
<dbReference type="Gene3D" id="1.10.472.80">
    <property type="entry name" value="Ypt/Rab-GAP domain of gyp1p, domain 3"/>
    <property type="match status" value="1"/>
</dbReference>
<dbReference type="FunFam" id="1.10.8.270:FF:000004">
    <property type="entry name" value="TBC1 domain family, member 22B"/>
    <property type="match status" value="1"/>
</dbReference>
<name>T1IWA3_STRMM</name>
<feature type="compositionally biased region" description="Polar residues" evidence="4">
    <location>
        <begin position="136"/>
        <end position="155"/>
    </location>
</feature>
<dbReference type="InterPro" id="IPR000195">
    <property type="entry name" value="Rab-GAP-TBC_dom"/>
</dbReference>
<feature type="compositionally biased region" description="Basic and acidic residues" evidence="4">
    <location>
        <begin position="123"/>
        <end position="132"/>
    </location>
</feature>
<dbReference type="InterPro" id="IPR035969">
    <property type="entry name" value="Rab-GAP_TBC_sf"/>
</dbReference>
<keyword evidence="7" id="KW-1185">Reference proteome</keyword>
<evidence type="ECO:0000256" key="2">
    <source>
        <dbReference type="ARBA" id="ARBA00022553"/>
    </source>
</evidence>
<dbReference type="Pfam" id="PF00566">
    <property type="entry name" value="RabGAP-TBC"/>
    <property type="match status" value="1"/>
</dbReference>
<evidence type="ECO:0000256" key="3">
    <source>
        <dbReference type="ARBA" id="ARBA00043879"/>
    </source>
</evidence>
<evidence type="ECO:0000256" key="4">
    <source>
        <dbReference type="SAM" id="MobiDB-lite"/>
    </source>
</evidence>
<dbReference type="PROSITE" id="PS50086">
    <property type="entry name" value="TBC_RABGAP"/>
    <property type="match status" value="1"/>
</dbReference>
<comment type="function">
    <text evidence="3">May act as a GTPase-activating protein for Rab family protein(s).</text>
</comment>
<dbReference type="GO" id="GO:0071889">
    <property type="term" value="F:14-3-3 protein binding"/>
    <property type="evidence" value="ECO:0007669"/>
    <property type="project" value="UniProtKB-ARBA"/>
</dbReference>
<dbReference type="HOGENOM" id="CLU_018687_6_0_1"/>
<dbReference type="FunFam" id="1.10.472.80:FF:000001">
    <property type="entry name" value="TBC1 domain family member 22B"/>
    <property type="match status" value="1"/>
</dbReference>
<feature type="compositionally biased region" description="Polar residues" evidence="4">
    <location>
        <begin position="105"/>
        <end position="115"/>
    </location>
</feature>
<dbReference type="FunFam" id="1.10.10.750:FF:000009">
    <property type="entry name" value="TBC1 domain family member 22A"/>
    <property type="match status" value="1"/>
</dbReference>
<evidence type="ECO:0000256" key="1">
    <source>
        <dbReference type="ARBA" id="ARBA00022468"/>
    </source>
</evidence>
<dbReference type="Proteomes" id="UP000014500">
    <property type="component" value="Unassembled WGS sequence"/>
</dbReference>
<dbReference type="EnsemblMetazoa" id="SMAR005467-RA">
    <property type="protein sequence ID" value="SMAR005467-PA"/>
    <property type="gene ID" value="SMAR005467"/>
</dbReference>
<evidence type="ECO:0000259" key="5">
    <source>
        <dbReference type="PROSITE" id="PS50086"/>
    </source>
</evidence>
<dbReference type="STRING" id="126957.T1IWA3"/>
<keyword evidence="2" id="KW-0597">Phosphoprotein</keyword>
<reference evidence="7" key="1">
    <citation type="submission" date="2011-05" db="EMBL/GenBank/DDBJ databases">
        <authorList>
            <person name="Richards S.R."/>
            <person name="Qu J."/>
            <person name="Jiang H."/>
            <person name="Jhangiani S.N."/>
            <person name="Agravi P."/>
            <person name="Goodspeed R."/>
            <person name="Gross S."/>
            <person name="Mandapat C."/>
            <person name="Jackson L."/>
            <person name="Mathew T."/>
            <person name="Pu L."/>
            <person name="Thornton R."/>
            <person name="Saada N."/>
            <person name="Wilczek-Boney K.B."/>
            <person name="Lee S."/>
            <person name="Kovar C."/>
            <person name="Wu Y."/>
            <person name="Scherer S.E."/>
            <person name="Worley K.C."/>
            <person name="Muzny D.M."/>
            <person name="Gibbs R."/>
        </authorList>
    </citation>
    <scope>NUCLEOTIDE SEQUENCE</scope>
    <source>
        <strain evidence="7">Brora</strain>
    </source>
</reference>
<proteinExistence type="predicted"/>
<accession>T1IWA3</accession>
<dbReference type="PANTHER" id="PTHR22957:SF26">
    <property type="entry name" value="LD44506P"/>
    <property type="match status" value="1"/>
</dbReference>
<dbReference type="Gene3D" id="1.10.10.750">
    <property type="entry name" value="Ypt/Rab-GAP domain of gyp1p, domain 1"/>
    <property type="match status" value="1"/>
</dbReference>
<dbReference type="SUPFAM" id="SSF47923">
    <property type="entry name" value="Ypt/Rab-GAP domain of gyp1p"/>
    <property type="match status" value="2"/>
</dbReference>
<dbReference type="SMART" id="SM00164">
    <property type="entry name" value="TBC"/>
    <property type="match status" value="1"/>
</dbReference>
<dbReference type="GO" id="GO:0005096">
    <property type="term" value="F:GTPase activator activity"/>
    <property type="evidence" value="ECO:0007669"/>
    <property type="project" value="UniProtKB-KW"/>
</dbReference>
<feature type="region of interest" description="Disordered" evidence="4">
    <location>
        <begin position="168"/>
        <end position="187"/>
    </location>
</feature>
<dbReference type="PANTHER" id="PTHR22957">
    <property type="entry name" value="TBC1 DOMAIN FAMILY MEMBER GTPASE-ACTIVATING PROTEIN"/>
    <property type="match status" value="1"/>
</dbReference>